<proteinExistence type="inferred from homology"/>
<accession>A0A383U1A9</accession>
<dbReference type="Proteomes" id="UP000262142">
    <property type="component" value="Unassembled WGS sequence"/>
</dbReference>
<dbReference type="GO" id="GO:0047617">
    <property type="term" value="F:fatty acyl-CoA hydrolase activity"/>
    <property type="evidence" value="ECO:0007669"/>
    <property type="project" value="TreeGrafter"/>
</dbReference>
<evidence type="ECO:0000256" key="2">
    <source>
        <dbReference type="ARBA" id="ARBA00022801"/>
    </source>
</evidence>
<organism evidence="3 4">
    <name type="scientific">Candidatus Ornithobacterium hominis</name>
    <dbReference type="NCBI Taxonomy" id="2497989"/>
    <lineage>
        <taxon>Bacteria</taxon>
        <taxon>Pseudomonadati</taxon>
        <taxon>Bacteroidota</taxon>
        <taxon>Flavobacteriia</taxon>
        <taxon>Flavobacteriales</taxon>
        <taxon>Weeksellaceae</taxon>
        <taxon>Ornithobacterium</taxon>
    </lineage>
</organism>
<dbReference type="PANTHER" id="PTHR31793">
    <property type="entry name" value="4-HYDROXYBENZOYL-COA THIOESTERASE FAMILY MEMBER"/>
    <property type="match status" value="1"/>
</dbReference>
<evidence type="ECO:0000256" key="1">
    <source>
        <dbReference type="ARBA" id="ARBA00005953"/>
    </source>
</evidence>
<protein>
    <submittedName>
        <fullName evidence="3">Acyl-CoA thioesterase YbgC</fullName>
    </submittedName>
</protein>
<dbReference type="Gene3D" id="3.10.129.10">
    <property type="entry name" value="Hotdog Thioesterase"/>
    <property type="match status" value="1"/>
</dbReference>
<dbReference type="PANTHER" id="PTHR31793:SF27">
    <property type="entry name" value="NOVEL THIOESTERASE SUPERFAMILY DOMAIN AND SAPOSIN A-TYPE DOMAIN CONTAINING PROTEIN (0610012H03RIK)"/>
    <property type="match status" value="1"/>
</dbReference>
<dbReference type="InterPro" id="IPR029069">
    <property type="entry name" value="HotDog_dom_sf"/>
</dbReference>
<sequence length="139" mass="16183">MNNLQLSISTLVRYAETDQMGYVYHGNYATFFEMGRVHFLREIGLNYSDLEHSGIMLPVLNLTCQYHAPALFDDEIQIITELAEIPSDFRIKFNYKILNQAQKLLTTGSTELVFVSTTTRKPIRCPEFFREKIQDFFKA</sequence>
<dbReference type="SUPFAM" id="SSF54637">
    <property type="entry name" value="Thioesterase/thiol ester dehydrase-isomerase"/>
    <property type="match status" value="1"/>
</dbReference>
<dbReference type="OrthoDB" id="9800856at2"/>
<evidence type="ECO:0000313" key="4">
    <source>
        <dbReference type="Proteomes" id="UP000262142"/>
    </source>
</evidence>
<dbReference type="InterPro" id="IPR050563">
    <property type="entry name" value="4-hydroxybenzoyl-CoA_TE"/>
</dbReference>
<dbReference type="EMBL" id="UNSC01000004">
    <property type="protein sequence ID" value="SZD72941.1"/>
    <property type="molecule type" value="Genomic_DNA"/>
</dbReference>
<comment type="similarity">
    <text evidence="1">Belongs to the 4-hydroxybenzoyl-CoA thioesterase family.</text>
</comment>
<gene>
    <name evidence="3" type="ORF">SAMEA104719789_01056</name>
</gene>
<dbReference type="PIRSF" id="PIRSF003230">
    <property type="entry name" value="YbgC"/>
    <property type="match status" value="1"/>
</dbReference>
<dbReference type="RefSeq" id="WP_119058024.1">
    <property type="nucleotide sequence ID" value="NZ_UNSC01000004.1"/>
</dbReference>
<dbReference type="InterPro" id="IPR006684">
    <property type="entry name" value="YbgC/YbaW"/>
</dbReference>
<dbReference type="NCBIfam" id="TIGR00051">
    <property type="entry name" value="YbgC/FadM family acyl-CoA thioesterase"/>
    <property type="match status" value="1"/>
</dbReference>
<keyword evidence="4" id="KW-1185">Reference proteome</keyword>
<name>A0A383U1A9_9FLAO</name>
<reference evidence="3 4" key="1">
    <citation type="submission" date="2018-09" db="EMBL/GenBank/DDBJ databases">
        <authorList>
            <consortium name="Pathogen Informatics"/>
        </authorList>
    </citation>
    <scope>NUCLEOTIDE SEQUENCE [LARGE SCALE GENOMIC DNA]</scope>
    <source>
        <strain evidence="3 4">OH-22767</strain>
    </source>
</reference>
<evidence type="ECO:0000313" key="3">
    <source>
        <dbReference type="EMBL" id="SZD72941.1"/>
    </source>
</evidence>
<dbReference type="AlphaFoldDB" id="A0A383U1A9"/>
<dbReference type="Pfam" id="PF13279">
    <property type="entry name" value="4HBT_2"/>
    <property type="match status" value="1"/>
</dbReference>
<keyword evidence="2" id="KW-0378">Hydrolase</keyword>
<dbReference type="CDD" id="cd00586">
    <property type="entry name" value="4HBT"/>
    <property type="match status" value="1"/>
</dbReference>